<dbReference type="Gene3D" id="1.10.1790.50">
    <property type="match status" value="1"/>
</dbReference>
<comment type="caution">
    <text evidence="1">The sequence shown here is derived from an EMBL/GenBank/DDBJ whole genome shotgun (WGS) entry which is preliminary data.</text>
</comment>
<dbReference type="AlphaFoldDB" id="A0A3D3TLF5"/>
<organism evidence="1 2">
    <name type="scientific">Mesotoga infera</name>
    <dbReference type="NCBI Taxonomy" id="1236046"/>
    <lineage>
        <taxon>Bacteria</taxon>
        <taxon>Thermotogati</taxon>
        <taxon>Thermotogota</taxon>
        <taxon>Thermotogae</taxon>
        <taxon>Kosmotogales</taxon>
        <taxon>Kosmotogaceae</taxon>
        <taxon>Mesotoga</taxon>
    </lineage>
</organism>
<sequence>MFLGEIFLHKNGCRLDVDNDEIVEIALRIADSSRNWGREEIYSWLVKSCVCRKHIRGSDEHK</sequence>
<reference evidence="1 2" key="1">
    <citation type="journal article" date="2018" name="Nat. Biotechnol.">
        <title>A standardized bacterial taxonomy based on genome phylogeny substantially revises the tree of life.</title>
        <authorList>
            <person name="Parks D.H."/>
            <person name="Chuvochina M."/>
            <person name="Waite D.W."/>
            <person name="Rinke C."/>
            <person name="Skarshewski A."/>
            <person name="Chaumeil P.A."/>
            <person name="Hugenholtz P."/>
        </authorList>
    </citation>
    <scope>NUCLEOTIDE SEQUENCE [LARGE SCALE GENOMIC DNA]</scope>
    <source>
        <strain evidence="1">UBA9905</strain>
    </source>
</reference>
<dbReference type="EMBL" id="DQBS01000124">
    <property type="protein sequence ID" value="HCO69964.1"/>
    <property type="molecule type" value="Genomic_DNA"/>
</dbReference>
<protein>
    <submittedName>
        <fullName evidence="1">Uncharacterized protein</fullName>
    </submittedName>
</protein>
<dbReference type="Proteomes" id="UP000264215">
    <property type="component" value="Unassembled WGS sequence"/>
</dbReference>
<proteinExistence type="predicted"/>
<accession>A0A3D3TLF5</accession>
<gene>
    <name evidence="1" type="ORF">DIT26_05185</name>
</gene>
<evidence type="ECO:0000313" key="2">
    <source>
        <dbReference type="Proteomes" id="UP000264215"/>
    </source>
</evidence>
<evidence type="ECO:0000313" key="1">
    <source>
        <dbReference type="EMBL" id="HCO69964.1"/>
    </source>
</evidence>
<name>A0A3D3TLF5_9BACT</name>